<dbReference type="RefSeq" id="WP_158868658.1">
    <property type="nucleotide sequence ID" value="NZ_CP046401.1"/>
</dbReference>
<gene>
    <name evidence="1" type="ORF">GM418_18115</name>
</gene>
<dbReference type="AlphaFoldDB" id="A0A6I6JR83"/>
<evidence type="ECO:0000313" key="1">
    <source>
        <dbReference type="EMBL" id="QGY45515.1"/>
    </source>
</evidence>
<evidence type="ECO:0000313" key="2">
    <source>
        <dbReference type="Proteomes" id="UP000428260"/>
    </source>
</evidence>
<name>A0A6I6JR83_9BACT</name>
<dbReference type="Gene3D" id="3.30.300.20">
    <property type="match status" value="1"/>
</dbReference>
<dbReference type="InterPro" id="IPR036102">
    <property type="entry name" value="OsmC/Ohrsf"/>
</dbReference>
<organism evidence="1 2">
    <name type="scientific">Maribellus comscasis</name>
    <dbReference type="NCBI Taxonomy" id="2681766"/>
    <lineage>
        <taxon>Bacteria</taxon>
        <taxon>Pseudomonadati</taxon>
        <taxon>Bacteroidota</taxon>
        <taxon>Bacteroidia</taxon>
        <taxon>Marinilabiliales</taxon>
        <taxon>Prolixibacteraceae</taxon>
        <taxon>Maribellus</taxon>
    </lineage>
</organism>
<dbReference type="PANTHER" id="PTHR35368:SF1">
    <property type="entry name" value="HYDROPEROXIDE REDUCTASE"/>
    <property type="match status" value="1"/>
</dbReference>
<reference evidence="1 2" key="1">
    <citation type="submission" date="2019-11" db="EMBL/GenBank/DDBJ databases">
        <authorList>
            <person name="Zheng R.K."/>
            <person name="Sun C.M."/>
        </authorList>
    </citation>
    <scope>NUCLEOTIDE SEQUENCE [LARGE SCALE GENOMIC DNA]</scope>
    <source>
        <strain evidence="1 2">WC007</strain>
    </source>
</reference>
<keyword evidence="2" id="KW-1185">Reference proteome</keyword>
<dbReference type="EMBL" id="CP046401">
    <property type="protein sequence ID" value="QGY45515.1"/>
    <property type="molecule type" value="Genomic_DNA"/>
</dbReference>
<protein>
    <submittedName>
        <fullName evidence="1">OsmC family peroxiredoxin</fullName>
    </submittedName>
</protein>
<sequence length="148" mass="15991">MAISKIKVSASMGAGFSTQVNCSHPFVIDQPKMAGGNDEGPNPLEIFLSSLPACICAIGRIIATQRRINLRGIEVEVEGDIDKDFLLGKTTEGRAGFTEIRSFVHIDADMTKEEKEAFLNDVAVRCPIADNIAQNSVIKPVVVENSMV</sequence>
<dbReference type="PANTHER" id="PTHR35368">
    <property type="entry name" value="HYDROPEROXIDE REDUCTASE"/>
    <property type="match status" value="1"/>
</dbReference>
<proteinExistence type="predicted"/>
<dbReference type="InterPro" id="IPR015946">
    <property type="entry name" value="KH_dom-like_a/b"/>
</dbReference>
<dbReference type="KEGG" id="mcos:GM418_18115"/>
<accession>A0A6I6JR83</accession>
<dbReference type="InterPro" id="IPR052924">
    <property type="entry name" value="OsmC/Ohr_hydroprdx_reductase"/>
</dbReference>
<dbReference type="Proteomes" id="UP000428260">
    <property type="component" value="Chromosome"/>
</dbReference>
<dbReference type="SUPFAM" id="SSF82784">
    <property type="entry name" value="OsmC-like"/>
    <property type="match status" value="1"/>
</dbReference>
<dbReference type="InterPro" id="IPR003718">
    <property type="entry name" value="OsmC/Ohr_fam"/>
</dbReference>
<dbReference type="Pfam" id="PF02566">
    <property type="entry name" value="OsmC"/>
    <property type="match status" value="1"/>
</dbReference>